<evidence type="ECO:0000313" key="2">
    <source>
        <dbReference type="EMBL" id="MCH6269226.1"/>
    </source>
</evidence>
<protein>
    <submittedName>
        <fullName evidence="1">Class I SAM-dependent methyltransferase</fullName>
        <ecNumber evidence="1">2.1.1.-</ecNumber>
    </submittedName>
</protein>
<dbReference type="AlphaFoldDB" id="A0A942T552"/>
<dbReference type="EC" id="2.1.1.-" evidence="1"/>
<evidence type="ECO:0000313" key="1">
    <source>
        <dbReference type="EMBL" id="MBS4185278.1"/>
    </source>
</evidence>
<dbReference type="InterPro" id="IPR007536">
    <property type="entry name" value="16SrRNA_methylTrfase_J"/>
</dbReference>
<dbReference type="Gene3D" id="3.40.50.150">
    <property type="entry name" value="Vaccinia Virus protein VP39"/>
    <property type="match status" value="1"/>
</dbReference>
<organism evidence="1">
    <name type="scientific">Neobacillus citreus</name>
    <dbReference type="NCBI Taxonomy" id="2833578"/>
    <lineage>
        <taxon>Bacteria</taxon>
        <taxon>Bacillati</taxon>
        <taxon>Bacillota</taxon>
        <taxon>Bacilli</taxon>
        <taxon>Bacillales</taxon>
        <taxon>Bacillaceae</taxon>
        <taxon>Neobacillus</taxon>
    </lineage>
</organism>
<reference evidence="1" key="1">
    <citation type="submission" date="2021-05" db="EMBL/GenBank/DDBJ databases">
        <title>Novel Bacillus species.</title>
        <authorList>
            <person name="Liu G."/>
        </authorList>
    </citation>
    <scope>NUCLEOTIDE SEQUENCE</scope>
    <source>
        <strain evidence="1 3">FJAT-50051</strain>
    </source>
</reference>
<dbReference type="RefSeq" id="WP_213145096.1">
    <property type="nucleotide sequence ID" value="NZ_JAGYPE020000085.1"/>
</dbReference>
<dbReference type="SUPFAM" id="SSF53335">
    <property type="entry name" value="S-adenosyl-L-methionine-dependent methyltransferases"/>
    <property type="match status" value="1"/>
</dbReference>
<proteinExistence type="predicted"/>
<dbReference type="InterPro" id="IPR029063">
    <property type="entry name" value="SAM-dependent_MTases_sf"/>
</dbReference>
<dbReference type="GO" id="GO:0008990">
    <property type="term" value="F:rRNA (guanine-N2-)-methyltransferase activity"/>
    <property type="evidence" value="ECO:0007669"/>
    <property type="project" value="InterPro"/>
</dbReference>
<comment type="caution">
    <text evidence="1">The sequence shown here is derived from an EMBL/GenBank/DDBJ whole genome shotgun (WGS) entry which is preliminary data.</text>
</comment>
<dbReference type="EMBL" id="JAGYPE010000005">
    <property type="protein sequence ID" value="MBS4185278.1"/>
    <property type="molecule type" value="Genomic_DNA"/>
</dbReference>
<dbReference type="Proteomes" id="UP000677265">
    <property type="component" value="Unassembled WGS sequence"/>
</dbReference>
<name>A0A942T552_9BACI</name>
<gene>
    <name evidence="2" type="ORF">KHB02_027225</name>
    <name evidence="1" type="ORF">KHB02_28240</name>
</gene>
<dbReference type="EMBL" id="JAGYPE020000085">
    <property type="protein sequence ID" value="MCH6269226.1"/>
    <property type="molecule type" value="Genomic_DNA"/>
</dbReference>
<keyword evidence="1" id="KW-0489">Methyltransferase</keyword>
<dbReference type="PANTHER" id="PTHR36112">
    <property type="entry name" value="RIBOSOMAL RNA SMALL SUBUNIT METHYLTRANSFERASE J"/>
    <property type="match status" value="1"/>
</dbReference>
<keyword evidence="1" id="KW-0808">Transferase</keyword>
<sequence>MFITTSGRTNQLKKEEAIQISKLLDAPYIPRRKKSISQLQKEANSDCLVVGKERLELHKAESAEPFFFHPNSAMFRIKRLLRGEHDPFADAAKLEKGMNVLDCTLGLAGDAIVASLLVGSEGKVTGLEGQKFLAYVVKAGLQSWDSGILEMNQAMKRITVINSTAHDYLKLQAEASVDCVYFDPMFEESIKESEGIKALGQFAIYEELGMETINEAIRVAKHRVVLKDHYKSSRFEKYGFQVIKRQTAKFHYGFIEK</sequence>
<accession>A0A942T552</accession>
<keyword evidence="3" id="KW-1185">Reference proteome</keyword>
<dbReference type="Pfam" id="PF04445">
    <property type="entry name" value="SAM_MT"/>
    <property type="match status" value="1"/>
</dbReference>
<evidence type="ECO:0000313" key="3">
    <source>
        <dbReference type="Proteomes" id="UP000677265"/>
    </source>
</evidence>
<dbReference type="PANTHER" id="PTHR36112:SF1">
    <property type="entry name" value="RIBOSOMAL RNA SMALL SUBUNIT METHYLTRANSFERASE J"/>
    <property type="match status" value="1"/>
</dbReference>